<evidence type="ECO:0000313" key="6">
    <source>
        <dbReference type="EMBL" id="OIZ95516.1"/>
    </source>
</evidence>
<accession>A0A1J8P6W7</accession>
<reference evidence="6 7" key="1">
    <citation type="submission" date="2016-03" db="EMBL/GenBank/DDBJ databases">
        <title>Comparative genomics of Rickettsiella.</title>
        <authorList>
            <person name="Chandler C."/>
            <person name="Wang Y."/>
        </authorList>
    </citation>
    <scope>NUCLEOTIDE SEQUENCE [LARGE SCALE GENOMIC DNA]</scope>
    <source>
        <strain evidence="6 7">RCFS May 2013</strain>
    </source>
</reference>
<evidence type="ECO:0000256" key="3">
    <source>
        <dbReference type="ARBA" id="ARBA00022989"/>
    </source>
</evidence>
<name>A0A1J8P6W7_9COXI</name>
<keyword evidence="2 5" id="KW-0812">Transmembrane</keyword>
<organism evidence="6 7">
    <name type="scientific">Candidatus Rickettsiella isopodorum</name>
    <dbReference type="NCBI Taxonomy" id="1225476"/>
    <lineage>
        <taxon>Bacteria</taxon>
        <taxon>Pseudomonadati</taxon>
        <taxon>Pseudomonadota</taxon>
        <taxon>Gammaproteobacteria</taxon>
        <taxon>Legionellales</taxon>
        <taxon>Coxiellaceae</taxon>
        <taxon>Rickettsiella</taxon>
    </lineage>
</organism>
<evidence type="ECO:0000256" key="2">
    <source>
        <dbReference type="ARBA" id="ARBA00022692"/>
    </source>
</evidence>
<dbReference type="STRING" id="1225476.A1D18_02090"/>
<dbReference type="EMBL" id="LUKY01000031">
    <property type="protein sequence ID" value="OIZ95516.1"/>
    <property type="molecule type" value="Genomic_DNA"/>
</dbReference>
<sequence>MQGTSTVYFKALNREFHVFGVDRQLFYLFVGLCLPIAVSAHLNWLMDLIALFIFMILYLVGVYITRIDKQMLAIYRRHIHYQDYYPAHPSVSAKNILIKPSVPIYQGKRGFFNVE</sequence>
<dbReference type="OrthoDB" id="7063374at2"/>
<dbReference type="Proteomes" id="UP000183924">
    <property type="component" value="Unassembled WGS sequence"/>
</dbReference>
<dbReference type="GO" id="GO:0016020">
    <property type="term" value="C:membrane"/>
    <property type="evidence" value="ECO:0007669"/>
    <property type="project" value="UniProtKB-SubCell"/>
</dbReference>
<evidence type="ECO:0008006" key="8">
    <source>
        <dbReference type="Google" id="ProtNLM"/>
    </source>
</evidence>
<comment type="caution">
    <text evidence="6">The sequence shown here is derived from an EMBL/GenBank/DDBJ whole genome shotgun (WGS) entry which is preliminary data.</text>
</comment>
<evidence type="ECO:0000256" key="1">
    <source>
        <dbReference type="ARBA" id="ARBA00004370"/>
    </source>
</evidence>
<proteinExistence type="predicted"/>
<dbReference type="RefSeq" id="WP_071662175.1">
    <property type="nucleotide sequence ID" value="NZ_LUKY01000031.1"/>
</dbReference>
<comment type="subcellular location">
    <subcellularLocation>
        <location evidence="1">Membrane</location>
    </subcellularLocation>
</comment>
<feature type="transmembrane region" description="Helical" evidence="5">
    <location>
        <begin position="48"/>
        <end position="67"/>
    </location>
</feature>
<feature type="transmembrane region" description="Helical" evidence="5">
    <location>
        <begin position="25"/>
        <end position="42"/>
    </location>
</feature>
<keyword evidence="3 5" id="KW-1133">Transmembrane helix</keyword>
<dbReference type="AlphaFoldDB" id="A0A1J8P6W7"/>
<dbReference type="InterPro" id="IPR007792">
    <property type="entry name" value="T4SS_VirB3/TrbD/AvhB"/>
</dbReference>
<evidence type="ECO:0000256" key="5">
    <source>
        <dbReference type="SAM" id="Phobius"/>
    </source>
</evidence>
<keyword evidence="4 5" id="KW-0472">Membrane</keyword>
<evidence type="ECO:0000313" key="7">
    <source>
        <dbReference type="Proteomes" id="UP000183924"/>
    </source>
</evidence>
<protein>
    <recommendedName>
        <fullName evidence="8">Conjugal transfer protein TrbD</fullName>
    </recommendedName>
</protein>
<evidence type="ECO:0000256" key="4">
    <source>
        <dbReference type="ARBA" id="ARBA00023136"/>
    </source>
</evidence>
<gene>
    <name evidence="6" type="ORF">A1D18_02090</name>
</gene>
<keyword evidence="7" id="KW-1185">Reference proteome</keyword>
<dbReference type="Pfam" id="PF05101">
    <property type="entry name" value="VirB3"/>
    <property type="match status" value="1"/>
</dbReference>